<feature type="region of interest" description="Disordered" evidence="1">
    <location>
        <begin position="1"/>
        <end position="49"/>
    </location>
</feature>
<reference evidence="2 3" key="1">
    <citation type="submission" date="2018-11" db="EMBL/GenBank/DDBJ databases">
        <title>Genome sequence of Saitozyma podzolica DSM 27192.</title>
        <authorList>
            <person name="Aliyu H."/>
            <person name="Gorte O."/>
            <person name="Ochsenreither K."/>
        </authorList>
    </citation>
    <scope>NUCLEOTIDE SEQUENCE [LARGE SCALE GENOMIC DNA]</scope>
    <source>
        <strain evidence="2 3">DSM 27192</strain>
    </source>
</reference>
<organism evidence="2 3">
    <name type="scientific">Saitozyma podzolica</name>
    <dbReference type="NCBI Taxonomy" id="1890683"/>
    <lineage>
        <taxon>Eukaryota</taxon>
        <taxon>Fungi</taxon>
        <taxon>Dikarya</taxon>
        <taxon>Basidiomycota</taxon>
        <taxon>Agaricomycotina</taxon>
        <taxon>Tremellomycetes</taxon>
        <taxon>Tremellales</taxon>
        <taxon>Trimorphomycetaceae</taxon>
        <taxon>Saitozyma</taxon>
    </lineage>
</organism>
<feature type="region of interest" description="Disordered" evidence="1">
    <location>
        <begin position="191"/>
        <end position="217"/>
    </location>
</feature>
<gene>
    <name evidence="2" type="ORF">EHS25_009025</name>
</gene>
<proteinExistence type="predicted"/>
<comment type="caution">
    <text evidence="2">The sequence shown here is derived from an EMBL/GenBank/DDBJ whole genome shotgun (WGS) entry which is preliminary data.</text>
</comment>
<evidence type="ECO:0000313" key="2">
    <source>
        <dbReference type="EMBL" id="RSH91656.1"/>
    </source>
</evidence>
<sequence>MSSHPADPPRPEWRVYGATSESEDDDTSESEDAEESSQNGDEDSDVESSISVRAPHLDDVGTVQVQHRACLPHLSAVDSRGHGGWDISEQSRGLPPDFSEGSIRSVAVVARSLETVDGVFTVGHTNSETHGNMIPMTSAEQNELFRLFTLYHIAYTENSTPSGQGYGVRMCHSHTGGPTYTLVRAIPDSIGQPNNSDTDESRGFGFWGDTSGTEERTTRADHLRMRLEGVITRLTEAQRSREDAVSSDEE</sequence>
<accession>A0A427YKR2</accession>
<dbReference type="Proteomes" id="UP000279259">
    <property type="component" value="Unassembled WGS sequence"/>
</dbReference>
<protein>
    <submittedName>
        <fullName evidence="2">Uncharacterized protein</fullName>
    </submittedName>
</protein>
<dbReference type="AlphaFoldDB" id="A0A427YKR2"/>
<evidence type="ECO:0000313" key="3">
    <source>
        <dbReference type="Proteomes" id="UP000279259"/>
    </source>
</evidence>
<feature type="compositionally biased region" description="Acidic residues" evidence="1">
    <location>
        <begin position="21"/>
        <end position="46"/>
    </location>
</feature>
<evidence type="ECO:0000256" key="1">
    <source>
        <dbReference type="SAM" id="MobiDB-lite"/>
    </source>
</evidence>
<keyword evidence="3" id="KW-1185">Reference proteome</keyword>
<name>A0A427YKR2_9TREE</name>
<dbReference type="EMBL" id="RSCD01000007">
    <property type="protein sequence ID" value="RSH91656.1"/>
    <property type="molecule type" value="Genomic_DNA"/>
</dbReference>
<dbReference type="OrthoDB" id="10416192at2759"/>